<dbReference type="AlphaFoldDB" id="V4B7V3"/>
<gene>
    <name evidence="2" type="ORF">LOTGIDRAFT_168393</name>
</gene>
<dbReference type="EMBL" id="KB203412">
    <property type="protein sequence ID" value="ESO84729.1"/>
    <property type="molecule type" value="Genomic_DNA"/>
</dbReference>
<protein>
    <submittedName>
        <fullName evidence="2">Uncharacterized protein</fullName>
    </submittedName>
</protein>
<feature type="compositionally biased region" description="Acidic residues" evidence="1">
    <location>
        <begin position="104"/>
        <end position="133"/>
    </location>
</feature>
<name>V4B7V3_LOTGI</name>
<organism evidence="2 3">
    <name type="scientific">Lottia gigantea</name>
    <name type="common">Giant owl limpet</name>
    <dbReference type="NCBI Taxonomy" id="225164"/>
    <lineage>
        <taxon>Eukaryota</taxon>
        <taxon>Metazoa</taxon>
        <taxon>Spiralia</taxon>
        <taxon>Lophotrochozoa</taxon>
        <taxon>Mollusca</taxon>
        <taxon>Gastropoda</taxon>
        <taxon>Patellogastropoda</taxon>
        <taxon>Lottioidea</taxon>
        <taxon>Lottiidae</taxon>
        <taxon>Lottia</taxon>
    </lineage>
</organism>
<dbReference type="STRING" id="225164.V4B7V3"/>
<evidence type="ECO:0000256" key="1">
    <source>
        <dbReference type="SAM" id="MobiDB-lite"/>
    </source>
</evidence>
<dbReference type="Proteomes" id="UP000030746">
    <property type="component" value="Unassembled WGS sequence"/>
</dbReference>
<dbReference type="OMA" id="FATCARI"/>
<dbReference type="RefSeq" id="XP_009064531.1">
    <property type="nucleotide sequence ID" value="XM_009066283.1"/>
</dbReference>
<feature type="region of interest" description="Disordered" evidence="1">
    <location>
        <begin position="101"/>
        <end position="133"/>
    </location>
</feature>
<dbReference type="GeneID" id="20240866"/>
<dbReference type="HOGENOM" id="CLU_396026_0_0_1"/>
<proteinExistence type="predicted"/>
<dbReference type="PANTHER" id="PTHR33480">
    <property type="entry name" value="SET DOMAIN-CONTAINING PROTEIN-RELATED"/>
    <property type="match status" value="1"/>
</dbReference>
<dbReference type="KEGG" id="lgi:LOTGIDRAFT_168393"/>
<dbReference type="PROSITE" id="PS51257">
    <property type="entry name" value="PROKAR_LIPOPROTEIN"/>
    <property type="match status" value="1"/>
</dbReference>
<dbReference type="CTD" id="20240866"/>
<evidence type="ECO:0000313" key="2">
    <source>
        <dbReference type="EMBL" id="ESO84729.1"/>
    </source>
</evidence>
<sequence length="696" mass="80041">MLRATKRKRKGSNLAVAGGSCEKRAKATSKNVFKKGDIVLCPLQYGVWWPGYIVNFVSENKVTIGFFEENQVNITPLSKVVGISFQDASLLIMSSSNCHHSEETTDLTDESGDDPDFVPNSEDETSDECEGELDINRIPQVSDTDKFKSTPCSLNNTVLEQNEAVSLVNEEERLYDVDHHEVFIKVLYKNINSSLGRPYDRRHACKFCKKLKTNIQTHLEHAHKAEAEIIKIAELKRDVAMSPNPEHTKNLHKLQTELRNEGNHQHNLQHFDRVVECALKTCEEDEEQELRNPSTALKLSFDVDKLCTIKLGLCMRTRDERGKQDSIDFKNLIQLEWKTKVTRLAQATLQDGFYNKAKCLLYPEDIVKVSAYLVKELKEIDLSKETEVYQEVIILTQCRLLLFNRRRPGELESLSIASYLNKPGLDEREVDLRKDLTKFEQMLLSSQELVEIRGKTGRKVPVIIPSECIKMLEFLSNPEIRLKSNINKENQYMFANTGSGVIRAGESLNNVKERLELRGSSRILATNLRKHTATISQIVNLTDQELKNLCRHLGHTQRVHENHYRQTLGLVERIDIAKLMIMQEHNLIATYANKKLSEIQFDEILENIEEPESKSTNSEPADADVTVNRVCWTQQEEKEIRKRFKIYFDEGTKTCPSKYDCKEALRKSKEEGGMIVRRSWETLKKKVNNMLKRAQK</sequence>
<reference evidence="2 3" key="1">
    <citation type="journal article" date="2013" name="Nature">
        <title>Insights into bilaterian evolution from three spiralian genomes.</title>
        <authorList>
            <person name="Simakov O."/>
            <person name="Marletaz F."/>
            <person name="Cho S.J."/>
            <person name="Edsinger-Gonzales E."/>
            <person name="Havlak P."/>
            <person name="Hellsten U."/>
            <person name="Kuo D.H."/>
            <person name="Larsson T."/>
            <person name="Lv J."/>
            <person name="Arendt D."/>
            <person name="Savage R."/>
            <person name="Osoegawa K."/>
            <person name="de Jong P."/>
            <person name="Grimwood J."/>
            <person name="Chapman J.A."/>
            <person name="Shapiro H."/>
            <person name="Aerts A."/>
            <person name="Otillar R.P."/>
            <person name="Terry A.Y."/>
            <person name="Boore J.L."/>
            <person name="Grigoriev I.V."/>
            <person name="Lindberg D.R."/>
            <person name="Seaver E.C."/>
            <person name="Weisblat D.A."/>
            <person name="Putnam N.H."/>
            <person name="Rokhsar D.S."/>
        </authorList>
    </citation>
    <scope>NUCLEOTIDE SEQUENCE [LARGE SCALE GENOMIC DNA]</scope>
</reference>
<dbReference type="PANTHER" id="PTHR33480:SF1">
    <property type="entry name" value="TYR RECOMBINASE DOMAIN-CONTAINING PROTEIN"/>
    <property type="match status" value="1"/>
</dbReference>
<keyword evidence="3" id="KW-1185">Reference proteome</keyword>
<accession>V4B7V3</accession>
<dbReference type="OrthoDB" id="10055248at2759"/>
<evidence type="ECO:0000313" key="3">
    <source>
        <dbReference type="Proteomes" id="UP000030746"/>
    </source>
</evidence>